<accession>A0A1S5R3J6</accession>
<name>A0A1S5R3J6_9CAUD</name>
<organism evidence="2 3">
    <name type="scientific">Pseudomonas phage pf16</name>
    <dbReference type="NCBI Taxonomy" id="1815630"/>
    <lineage>
        <taxon>Viruses</taxon>
        <taxon>Duplodnaviria</taxon>
        <taxon>Heunggongvirae</taxon>
        <taxon>Uroviricota</taxon>
        <taxon>Caudoviricetes</taxon>
        <taxon>Chakrabartyvirus</taxon>
        <taxon>Chakrabartyvirus pf16</taxon>
    </lineage>
</organism>
<reference evidence="2 3" key="1">
    <citation type="submission" date="2016-03" db="EMBL/GenBank/DDBJ databases">
        <title>Characterisation of pf16 and phiPMW: Two novel phages infecting Pseudomonas putida PpG1.</title>
        <authorList>
            <person name="Magill D.J."/>
            <person name="Krylov V.N."/>
            <person name="Shaburova O.V."/>
            <person name="Allen C.C.R."/>
            <person name="McGrath J.W."/>
            <person name="Quinn J.P."/>
            <person name="Kulakov L.A."/>
        </authorList>
    </citation>
    <scope>NUCLEOTIDE SEQUENCE [LARGE SCALE GENOMIC DNA]</scope>
</reference>
<dbReference type="OrthoDB" id="20099at10239"/>
<evidence type="ECO:0000256" key="1">
    <source>
        <dbReference type="SAM" id="Coils"/>
    </source>
</evidence>
<sequence length="134" mass="14789">MIELIKGKLTAVMAVVCASLLALAITFGVLYTKQVETTAEVASNLSTLQDKFDDLEERIKADKEARQKLNAQTAASTQKFNDTKRGLERFTGREDVLRAKPSLTEKMINKSFNAFTDEISCTTGDSTPCLPRKP</sequence>
<keyword evidence="1" id="KW-0175">Coiled coil</keyword>
<evidence type="ECO:0000313" key="3">
    <source>
        <dbReference type="Proteomes" id="UP000225821"/>
    </source>
</evidence>
<gene>
    <name evidence="2" type="ORF">pf16_46</name>
</gene>
<protein>
    <recommendedName>
        <fullName evidence="4">I-spanin</fullName>
    </recommendedName>
</protein>
<evidence type="ECO:0008006" key="4">
    <source>
        <dbReference type="Google" id="ProtNLM"/>
    </source>
</evidence>
<dbReference type="Proteomes" id="UP000225821">
    <property type="component" value="Segment"/>
</dbReference>
<proteinExistence type="predicted"/>
<keyword evidence="3" id="KW-1185">Reference proteome</keyword>
<evidence type="ECO:0000313" key="2">
    <source>
        <dbReference type="EMBL" id="AND74969.1"/>
    </source>
</evidence>
<dbReference type="EMBL" id="KU873925">
    <property type="protein sequence ID" value="AND74969.1"/>
    <property type="molecule type" value="Genomic_DNA"/>
</dbReference>
<feature type="coiled-coil region" evidence="1">
    <location>
        <begin position="38"/>
        <end position="72"/>
    </location>
</feature>